<organism evidence="2 3">
    <name type="scientific">Mycobacterium szulgai</name>
    <dbReference type="NCBI Taxonomy" id="1787"/>
    <lineage>
        <taxon>Bacteria</taxon>
        <taxon>Bacillati</taxon>
        <taxon>Actinomycetota</taxon>
        <taxon>Actinomycetes</taxon>
        <taxon>Mycobacteriales</taxon>
        <taxon>Mycobacteriaceae</taxon>
        <taxon>Mycobacterium</taxon>
    </lineage>
</organism>
<reference evidence="2 3" key="1">
    <citation type="submission" date="2016-01" db="EMBL/GenBank/DDBJ databases">
        <title>The new phylogeny of the genus Mycobacterium.</title>
        <authorList>
            <person name="Tarcisio F."/>
            <person name="Conor M."/>
            <person name="Antonella G."/>
            <person name="Elisabetta G."/>
            <person name="Giulia F.S."/>
            <person name="Sara T."/>
            <person name="Anna F."/>
            <person name="Clotilde B."/>
            <person name="Roberto B."/>
            <person name="Veronica D.S."/>
            <person name="Fabio R."/>
            <person name="Monica P."/>
            <person name="Olivier J."/>
            <person name="Enrico T."/>
            <person name="Nicola S."/>
        </authorList>
    </citation>
    <scope>NUCLEOTIDE SEQUENCE [LARGE SCALE GENOMIC DNA]</scope>
    <source>
        <strain evidence="2 3">DSM 44166</strain>
    </source>
</reference>
<evidence type="ECO:0000259" key="1">
    <source>
        <dbReference type="Pfam" id="PF02470"/>
    </source>
</evidence>
<dbReference type="InterPro" id="IPR052336">
    <property type="entry name" value="MlaD_Phospholipid_Transporter"/>
</dbReference>
<dbReference type="RefSeq" id="WP_085670190.1">
    <property type="nucleotide sequence ID" value="NZ_JACKRU010000764.1"/>
</dbReference>
<evidence type="ECO:0000313" key="3">
    <source>
        <dbReference type="Proteomes" id="UP000193317"/>
    </source>
</evidence>
<dbReference type="OrthoDB" id="4368973at2"/>
<feature type="domain" description="Mce/MlaD" evidence="1">
    <location>
        <begin position="39"/>
        <end position="114"/>
    </location>
</feature>
<proteinExistence type="predicted"/>
<keyword evidence="3" id="KW-1185">Reference proteome</keyword>
<sequence length="345" mass="36234">MSRRLIAALLGVAVVGLTAGCSLDPTRLPVPGSYVPGDKYTIKVEFSSVLNLPGRAKVDFGGVRVGVLDRVQLVGSTAVAYVDVAKNILLPQNTRAELRQATVLGDIYIALLPPDNPAPGALRDGDTIPLRNTLPADNVEDILRGVSNLVSGGALNTLQETVINFNKAFPKDPAEQERIRTKLAGVLRDLAANQAAIDEILSSAENLSSGVIDDTGVVERLLSEGPGKLEAMTGVLPDIIQLLVDFQDLGRSGAQLLVPNAPDFIQMLSYITPLVGSVATADTTVPVIADKLVGLVRDKLIPFFGNGGPKFSVSEVHPPQGNPGVDPADKADQAVSAMRAMGMLP</sequence>
<dbReference type="Proteomes" id="UP000193317">
    <property type="component" value="Unassembled WGS sequence"/>
</dbReference>
<dbReference type="PROSITE" id="PS51257">
    <property type="entry name" value="PROKAR_LIPOPROTEIN"/>
    <property type="match status" value="1"/>
</dbReference>
<dbReference type="PANTHER" id="PTHR33371:SF4">
    <property type="entry name" value="INTERMEMBRANE PHOSPHOLIPID TRANSPORT SYSTEM BINDING PROTEIN MLAD"/>
    <property type="match status" value="1"/>
</dbReference>
<name>A0A1X2EYX3_MYCSZ</name>
<evidence type="ECO:0000313" key="2">
    <source>
        <dbReference type="EMBL" id="ORX10939.1"/>
    </source>
</evidence>
<comment type="caution">
    <text evidence="2">The sequence shown here is derived from an EMBL/GenBank/DDBJ whole genome shotgun (WGS) entry which is preliminary data.</text>
</comment>
<protein>
    <submittedName>
        <fullName evidence="2">Mammalian cell entry protein</fullName>
    </submittedName>
</protein>
<dbReference type="Pfam" id="PF02470">
    <property type="entry name" value="MlaD"/>
    <property type="match status" value="1"/>
</dbReference>
<dbReference type="AlphaFoldDB" id="A0A1X2EYX3"/>
<dbReference type="EMBL" id="LQPW01000039">
    <property type="protein sequence ID" value="ORX10939.1"/>
    <property type="molecule type" value="Genomic_DNA"/>
</dbReference>
<dbReference type="InterPro" id="IPR003399">
    <property type="entry name" value="Mce/MlaD"/>
</dbReference>
<gene>
    <name evidence="2" type="ORF">AWC27_24115</name>
</gene>
<dbReference type="PANTHER" id="PTHR33371">
    <property type="entry name" value="INTERMEMBRANE PHOSPHOLIPID TRANSPORT SYSTEM BINDING PROTEIN MLAD-RELATED"/>
    <property type="match status" value="1"/>
</dbReference>
<accession>A0A1X2EYX3</accession>